<keyword evidence="4" id="KW-1185">Reference proteome</keyword>
<feature type="compositionally biased region" description="Basic and acidic residues" evidence="1">
    <location>
        <begin position="72"/>
        <end position="95"/>
    </location>
</feature>
<feature type="region of interest" description="Disordered" evidence="1">
    <location>
        <begin position="63"/>
        <end position="95"/>
    </location>
</feature>
<evidence type="ECO:0000313" key="3">
    <source>
        <dbReference type="EMBL" id="KAL2285818.1"/>
    </source>
</evidence>
<evidence type="ECO:0000313" key="4">
    <source>
        <dbReference type="Proteomes" id="UP001600888"/>
    </source>
</evidence>
<gene>
    <name evidence="3" type="ORF">FJTKL_07537</name>
</gene>
<accession>A0ABR4ETP6</accession>
<comment type="caution">
    <text evidence="3">The sequence shown here is derived from an EMBL/GenBank/DDBJ whole genome shotgun (WGS) entry which is preliminary data.</text>
</comment>
<evidence type="ECO:0000256" key="2">
    <source>
        <dbReference type="SAM" id="SignalP"/>
    </source>
</evidence>
<proteinExistence type="predicted"/>
<evidence type="ECO:0000256" key="1">
    <source>
        <dbReference type="SAM" id="MobiDB-lite"/>
    </source>
</evidence>
<sequence>MHFSTSAVILGLLSLAGLSSASPITNASTPALPEVINGTDAVFANNTTDGFLWLKEPARDRRSRLRSRSLAKRGDLPPRDRTLADHMENHGEGLPECYKKCMRSEDGKSQMHMGKS</sequence>
<dbReference type="Proteomes" id="UP001600888">
    <property type="component" value="Unassembled WGS sequence"/>
</dbReference>
<keyword evidence="2" id="KW-0732">Signal</keyword>
<name>A0ABR4ETP6_9PEZI</name>
<feature type="chain" id="PRO_5046072061" evidence="2">
    <location>
        <begin position="22"/>
        <end position="116"/>
    </location>
</feature>
<feature type="signal peptide" evidence="2">
    <location>
        <begin position="1"/>
        <end position="21"/>
    </location>
</feature>
<reference evidence="3 4" key="1">
    <citation type="submission" date="2024-03" db="EMBL/GenBank/DDBJ databases">
        <title>A high-quality draft genome sequence of Diaporthe vaccinii, a causative agent of upright dieback and viscid rot disease in cranberry plants.</title>
        <authorList>
            <person name="Sarrasin M."/>
            <person name="Lang B.F."/>
            <person name="Burger G."/>
        </authorList>
    </citation>
    <scope>NUCLEOTIDE SEQUENCE [LARGE SCALE GENOMIC DNA]</scope>
    <source>
        <strain evidence="3 4">IS7</strain>
    </source>
</reference>
<protein>
    <submittedName>
        <fullName evidence="3">Uncharacterized protein</fullName>
    </submittedName>
</protein>
<organism evidence="3 4">
    <name type="scientific">Diaporthe vaccinii</name>
    <dbReference type="NCBI Taxonomy" id="105482"/>
    <lineage>
        <taxon>Eukaryota</taxon>
        <taxon>Fungi</taxon>
        <taxon>Dikarya</taxon>
        <taxon>Ascomycota</taxon>
        <taxon>Pezizomycotina</taxon>
        <taxon>Sordariomycetes</taxon>
        <taxon>Sordariomycetidae</taxon>
        <taxon>Diaporthales</taxon>
        <taxon>Diaporthaceae</taxon>
        <taxon>Diaporthe</taxon>
        <taxon>Diaporthe eres species complex</taxon>
    </lineage>
</organism>
<dbReference type="EMBL" id="JBAWTH010000028">
    <property type="protein sequence ID" value="KAL2285818.1"/>
    <property type="molecule type" value="Genomic_DNA"/>
</dbReference>